<keyword evidence="3" id="KW-0862">Zinc</keyword>
<dbReference type="Pfam" id="PF15227">
    <property type="entry name" value="zf-C3HC4_4"/>
    <property type="match status" value="1"/>
</dbReference>
<sequence length="447" mass="50486">VNPSFVSKVEDFQDEVTCSICLEYFTDPVTIECGHNCCRACISRCWGESETNFPCPQCRKPAQQRHLRPNKQLGNLVELVKCLRGQAVPGPQEGKVCERHQEPLKLFCGEDQTPICVICRESRAHRAHTVAPIEEAAQEYRVRPSYRHGWCYRLSLQTAVERQLVVSQCEQLHQFVAEQERLLLARLGELDEEIGRRQEENATHLCKEISRLSALITELEGKCQQPAPELLQVRRCQMCLEPRTQVNFPLIPVTSPCPALTLTLSPVGVTLDPDTAHPNLVLSEDRKRARQGHTCQDLPDNPERFDTYLEVLGAEGFTGGRRYWEVEVGNKPEWDLGVCRDSVSRKGKITLTPGNGYWVMRLSNGKYSACTAPLTPLPVSIKPSRVGIFLDYEAGEVSFYNVTDRSRVFTFTDTFSGTLRPYFYTGYNKGNRNVAPLIICPVPAQTE</sequence>
<protein>
    <submittedName>
        <fullName evidence="8">Uncharacterized protein</fullName>
    </submittedName>
</protein>
<dbReference type="InterPro" id="IPR006574">
    <property type="entry name" value="PRY"/>
</dbReference>
<evidence type="ECO:0000256" key="4">
    <source>
        <dbReference type="PROSITE-ProRule" id="PRU00024"/>
    </source>
</evidence>
<dbReference type="InterPro" id="IPR050143">
    <property type="entry name" value="TRIM/RBCC"/>
</dbReference>
<dbReference type="InterPro" id="IPR001841">
    <property type="entry name" value="Znf_RING"/>
</dbReference>
<dbReference type="PROSITE" id="PS50089">
    <property type="entry name" value="ZF_RING_2"/>
    <property type="match status" value="1"/>
</dbReference>
<dbReference type="Proteomes" id="UP000694393">
    <property type="component" value="Unplaced"/>
</dbReference>
<dbReference type="GO" id="GO:0008270">
    <property type="term" value="F:zinc ion binding"/>
    <property type="evidence" value="ECO:0007669"/>
    <property type="project" value="UniProtKB-KW"/>
</dbReference>
<dbReference type="InterPro" id="IPR000315">
    <property type="entry name" value="Znf_B-box"/>
</dbReference>
<feature type="domain" description="RING-type" evidence="5">
    <location>
        <begin position="18"/>
        <end position="59"/>
    </location>
</feature>
<evidence type="ECO:0000259" key="5">
    <source>
        <dbReference type="PROSITE" id="PS50089"/>
    </source>
</evidence>
<dbReference type="Gene3D" id="3.30.40.10">
    <property type="entry name" value="Zinc/RING finger domain, C3HC4 (zinc finger)"/>
    <property type="match status" value="1"/>
</dbReference>
<name>A0A8C8VH40_9SAUR</name>
<evidence type="ECO:0000259" key="6">
    <source>
        <dbReference type="PROSITE" id="PS50119"/>
    </source>
</evidence>
<feature type="domain" description="B box-type" evidence="6">
    <location>
        <begin position="92"/>
        <end position="133"/>
    </location>
</feature>
<dbReference type="InterPro" id="IPR001870">
    <property type="entry name" value="B30.2/SPRY"/>
</dbReference>
<reference evidence="8" key="1">
    <citation type="submission" date="2025-08" db="UniProtKB">
        <authorList>
            <consortium name="Ensembl"/>
        </authorList>
    </citation>
    <scope>IDENTIFICATION</scope>
</reference>
<organism evidence="8 9">
    <name type="scientific">Pelusios castaneus</name>
    <name type="common">West African mud turtle</name>
    <dbReference type="NCBI Taxonomy" id="367368"/>
    <lineage>
        <taxon>Eukaryota</taxon>
        <taxon>Metazoa</taxon>
        <taxon>Chordata</taxon>
        <taxon>Craniata</taxon>
        <taxon>Vertebrata</taxon>
        <taxon>Euteleostomi</taxon>
        <taxon>Archelosauria</taxon>
        <taxon>Testudinata</taxon>
        <taxon>Testudines</taxon>
        <taxon>Pleurodira</taxon>
        <taxon>Pelomedusidae</taxon>
        <taxon>Pelusios</taxon>
    </lineage>
</organism>
<dbReference type="InterPro" id="IPR003877">
    <property type="entry name" value="SPRY_dom"/>
</dbReference>
<dbReference type="Ensembl" id="ENSPCET00000007931.1">
    <property type="protein sequence ID" value="ENSPCEP00000007662.1"/>
    <property type="gene ID" value="ENSPCEG00000005615.1"/>
</dbReference>
<dbReference type="InterPro" id="IPR003879">
    <property type="entry name" value="Butyrophylin_SPRY"/>
</dbReference>
<dbReference type="InterPro" id="IPR043136">
    <property type="entry name" value="B30.2/SPRY_sf"/>
</dbReference>
<dbReference type="Gene3D" id="2.60.120.920">
    <property type="match status" value="1"/>
</dbReference>
<dbReference type="Gene3D" id="3.30.160.60">
    <property type="entry name" value="Classic Zinc Finger"/>
    <property type="match status" value="1"/>
</dbReference>
<dbReference type="SUPFAM" id="SSF57845">
    <property type="entry name" value="B-box zinc-binding domain"/>
    <property type="match status" value="1"/>
</dbReference>
<keyword evidence="2 4" id="KW-0863">Zinc-finger</keyword>
<dbReference type="SMART" id="SM00449">
    <property type="entry name" value="SPRY"/>
    <property type="match status" value="1"/>
</dbReference>
<accession>A0A8C8VH40</accession>
<dbReference type="Pfam" id="PF13765">
    <property type="entry name" value="PRY"/>
    <property type="match status" value="1"/>
</dbReference>
<evidence type="ECO:0000313" key="8">
    <source>
        <dbReference type="Ensembl" id="ENSPCEP00000007662.1"/>
    </source>
</evidence>
<evidence type="ECO:0000259" key="7">
    <source>
        <dbReference type="PROSITE" id="PS50188"/>
    </source>
</evidence>
<dbReference type="SUPFAM" id="SSF57850">
    <property type="entry name" value="RING/U-box"/>
    <property type="match status" value="1"/>
</dbReference>
<dbReference type="PRINTS" id="PR01407">
    <property type="entry name" value="BUTYPHLNCDUF"/>
</dbReference>
<dbReference type="CDD" id="cd13745">
    <property type="entry name" value="SPRY_PRY_TRIM39"/>
    <property type="match status" value="1"/>
</dbReference>
<dbReference type="PROSITE" id="PS50188">
    <property type="entry name" value="B302_SPRY"/>
    <property type="match status" value="1"/>
</dbReference>
<keyword evidence="1" id="KW-0479">Metal-binding</keyword>
<evidence type="ECO:0000313" key="9">
    <source>
        <dbReference type="Proteomes" id="UP000694393"/>
    </source>
</evidence>
<dbReference type="AlphaFoldDB" id="A0A8C8VH40"/>
<dbReference type="SMART" id="SM00336">
    <property type="entry name" value="BBOX"/>
    <property type="match status" value="1"/>
</dbReference>
<dbReference type="CDD" id="cd19762">
    <property type="entry name" value="Bbox2_TRIM7-like"/>
    <property type="match status" value="1"/>
</dbReference>
<dbReference type="SUPFAM" id="SSF49899">
    <property type="entry name" value="Concanavalin A-like lectins/glucanases"/>
    <property type="match status" value="1"/>
</dbReference>
<feature type="domain" description="B30.2/SPRY" evidence="7">
    <location>
        <begin position="249"/>
        <end position="444"/>
    </location>
</feature>
<dbReference type="CDD" id="cd16594">
    <property type="entry name" value="RING-HC_TRIM7-like_C-IV"/>
    <property type="match status" value="1"/>
</dbReference>
<evidence type="ECO:0000256" key="3">
    <source>
        <dbReference type="ARBA" id="ARBA00022833"/>
    </source>
</evidence>
<dbReference type="InterPro" id="IPR013320">
    <property type="entry name" value="ConA-like_dom_sf"/>
</dbReference>
<dbReference type="FunFam" id="2.60.120.920:FF:000004">
    <property type="entry name" value="Butyrophilin subfamily 1 member A1"/>
    <property type="match status" value="1"/>
</dbReference>
<proteinExistence type="predicted"/>
<dbReference type="InterPro" id="IPR035033">
    <property type="entry name" value="PRY/SPRY_TRIM39"/>
</dbReference>
<dbReference type="PANTHER" id="PTHR24103">
    <property type="entry name" value="E3 UBIQUITIN-PROTEIN LIGASE TRIM"/>
    <property type="match status" value="1"/>
</dbReference>
<dbReference type="InterPro" id="IPR013083">
    <property type="entry name" value="Znf_RING/FYVE/PHD"/>
</dbReference>
<dbReference type="SMART" id="SM00184">
    <property type="entry name" value="RING"/>
    <property type="match status" value="1"/>
</dbReference>
<reference evidence="8" key="2">
    <citation type="submission" date="2025-09" db="UniProtKB">
        <authorList>
            <consortium name="Ensembl"/>
        </authorList>
    </citation>
    <scope>IDENTIFICATION</scope>
</reference>
<evidence type="ECO:0000256" key="1">
    <source>
        <dbReference type="ARBA" id="ARBA00022723"/>
    </source>
</evidence>
<dbReference type="Pfam" id="PF00622">
    <property type="entry name" value="SPRY"/>
    <property type="match status" value="1"/>
</dbReference>
<keyword evidence="9" id="KW-1185">Reference proteome</keyword>
<dbReference type="PROSITE" id="PS50119">
    <property type="entry name" value="ZF_BBOX"/>
    <property type="match status" value="1"/>
</dbReference>
<dbReference type="Pfam" id="PF00643">
    <property type="entry name" value="zf-B_box"/>
    <property type="match status" value="1"/>
</dbReference>
<evidence type="ECO:0000256" key="2">
    <source>
        <dbReference type="ARBA" id="ARBA00022771"/>
    </source>
</evidence>
<dbReference type="SMART" id="SM00589">
    <property type="entry name" value="PRY"/>
    <property type="match status" value="1"/>
</dbReference>